<evidence type="ECO:0000256" key="12">
    <source>
        <dbReference type="ARBA" id="ARBA00023136"/>
    </source>
</evidence>
<dbReference type="GO" id="GO:0030288">
    <property type="term" value="C:outer membrane-bounded periplasmic space"/>
    <property type="evidence" value="ECO:0007669"/>
    <property type="project" value="TreeGrafter"/>
</dbReference>
<dbReference type="Gene3D" id="3.40.710.10">
    <property type="entry name" value="DD-peptidase/beta-lactamase superfamily"/>
    <property type="match status" value="1"/>
</dbReference>
<dbReference type="InterPro" id="IPR050396">
    <property type="entry name" value="Glycosyltr_51/Transpeptidase"/>
</dbReference>
<keyword evidence="9" id="KW-0378">Hydrolase</keyword>
<dbReference type="EMBL" id="MFPS01000006">
    <property type="protein sequence ID" value="OGH59864.1"/>
    <property type="molecule type" value="Genomic_DNA"/>
</dbReference>
<feature type="transmembrane region" description="Helical" evidence="18">
    <location>
        <begin position="87"/>
        <end position="109"/>
    </location>
</feature>
<evidence type="ECO:0000256" key="15">
    <source>
        <dbReference type="ARBA" id="ARBA00034000"/>
    </source>
</evidence>
<name>A0A1F6LKM8_9BACT</name>
<keyword evidence="5" id="KW-0121">Carboxypeptidase</keyword>
<organism evidence="21 22">
    <name type="scientific">Candidatus Magasanikbacteria bacterium RIFCSPHIGHO2_01_FULL_33_34</name>
    <dbReference type="NCBI Taxonomy" id="1798671"/>
    <lineage>
        <taxon>Bacteria</taxon>
        <taxon>Candidatus Magasanikiibacteriota</taxon>
    </lineage>
</organism>
<dbReference type="GO" id="GO:0008955">
    <property type="term" value="F:peptidoglycan glycosyltransferase activity"/>
    <property type="evidence" value="ECO:0007669"/>
    <property type="project" value="UniProtKB-EC"/>
</dbReference>
<evidence type="ECO:0000256" key="8">
    <source>
        <dbReference type="ARBA" id="ARBA00022679"/>
    </source>
</evidence>
<evidence type="ECO:0000259" key="20">
    <source>
        <dbReference type="Pfam" id="PF00912"/>
    </source>
</evidence>
<sequence>MPIPPLKRRTYGYISDEPERKTISHGEKPKKKDSKDKKNKSANQNILILLISSPFKLIWWILVGFFSLWKKRPHMAEETKKEFRRKIIILFVSLSIFGMLGMTILIAWVSRDLPDPDRLTDRQIAESTKIYDNTGEHLLYEIFADEKRTMVNLDQIPDLLIKAVIATEDTAFYEHKGIRPLSIFRSVVYGVIGKSRLGAGASTLTQQLVKNAILTNERTYTRKIKEIILSIRLEQKYSKDQILKIYFNEIPYGSTNYGIESASQSYFNKTVSELTLNEIAILAGMPKAPSKYLTDHYALKLRRNFVLERMFEENYITREEADENQAMEINLAQDFGSIKAPHFVLYVKEKLVETYGEQIVDTGGLKVITSLDWDKQQIAETVIKEESEKYFEEANANNASLVAIDPKTGHILAMVGSRDFFDDEIDGQFNVATLGKRQPGSSFKPIIYTAAFEKGYTPGTVLFDVETNFAISGDDYAPKNYDLEEHGLVTMRKALQGSLNIPAVKTLYLVGAQKGVDFAERLGYTTLGEGDFGLSLVLGGGEVKLIDHVSAYGIFANEGIRQIPESILKVEDHNGEVIYEWKKSKGEKVLEEEIAATISNVLSDDESRAFAFGAGGILTLPDRPVAVKTGTTNAYVDAWTIGYTPSLVTGVWVGNTNNTPMKKGYGGSKVAAPIWNRFMRESLAETKAEEFPNPPANDAEKPVLRGSNGSGITLLVDKVTNKLASSSTPQSYIVERTYVPPHSILHYVDKDDPRGPIPIDPTIDQQYTVWENAIQDWITRNKEENPNWEVVFDEPPSEYDDIHSLELIPSLNVVFPTPSTTLFSRQIDTDIRVSAPRGVTKVQYKIDEKFVGTISQHPFNLNYYARTLENGDHTLHIIVEDDVGNQLQQSIPFTLKAGVEPPNVSWPQQNQTLSQNDFPRVLFLNPFKLEEIKEILIYVEKNNENRKVMQSITDFSNIFNNQLVFNWNNKPDTGVYLLTTEIILKNNTRIEGGKTTVTIN</sequence>
<dbReference type="InterPro" id="IPR036950">
    <property type="entry name" value="PBP_transglycosylase"/>
</dbReference>
<evidence type="ECO:0000256" key="3">
    <source>
        <dbReference type="ARBA" id="ARBA00007739"/>
    </source>
</evidence>
<dbReference type="AlphaFoldDB" id="A0A1F6LKM8"/>
<feature type="compositionally biased region" description="Basic residues" evidence="17">
    <location>
        <begin position="1"/>
        <end position="10"/>
    </location>
</feature>
<dbReference type="GO" id="GO:0008360">
    <property type="term" value="P:regulation of cell shape"/>
    <property type="evidence" value="ECO:0007669"/>
    <property type="project" value="UniProtKB-KW"/>
</dbReference>
<protein>
    <submittedName>
        <fullName evidence="21">Uncharacterized protein</fullName>
    </submittedName>
</protein>
<dbReference type="SUPFAM" id="SSF53955">
    <property type="entry name" value="Lysozyme-like"/>
    <property type="match status" value="1"/>
</dbReference>
<feature type="domain" description="Glycosyl transferase family 51" evidence="20">
    <location>
        <begin position="139"/>
        <end position="310"/>
    </location>
</feature>
<reference evidence="21 22" key="1">
    <citation type="journal article" date="2016" name="Nat. Commun.">
        <title>Thousands of microbial genomes shed light on interconnected biogeochemical processes in an aquifer system.</title>
        <authorList>
            <person name="Anantharaman K."/>
            <person name="Brown C.T."/>
            <person name="Hug L.A."/>
            <person name="Sharon I."/>
            <person name="Castelle C.J."/>
            <person name="Probst A.J."/>
            <person name="Thomas B.C."/>
            <person name="Singh A."/>
            <person name="Wilkins M.J."/>
            <person name="Karaoz U."/>
            <person name="Brodie E.L."/>
            <person name="Williams K.H."/>
            <person name="Hubbard S.S."/>
            <person name="Banfield J.F."/>
        </authorList>
    </citation>
    <scope>NUCLEOTIDE SEQUENCE [LARGE SCALE GENOMIC DNA]</scope>
</reference>
<keyword evidence="13" id="KW-0511">Multifunctional enzyme</keyword>
<feature type="transmembrane region" description="Helical" evidence="18">
    <location>
        <begin position="46"/>
        <end position="66"/>
    </location>
</feature>
<keyword evidence="14" id="KW-0961">Cell wall biogenesis/degradation</keyword>
<evidence type="ECO:0000256" key="17">
    <source>
        <dbReference type="SAM" id="MobiDB-lite"/>
    </source>
</evidence>
<evidence type="ECO:0000256" key="18">
    <source>
        <dbReference type="SAM" id="Phobius"/>
    </source>
</evidence>
<dbReference type="PANTHER" id="PTHR32282:SF11">
    <property type="entry name" value="PENICILLIN-BINDING PROTEIN 1B"/>
    <property type="match status" value="1"/>
</dbReference>
<dbReference type="PANTHER" id="PTHR32282">
    <property type="entry name" value="BINDING PROTEIN TRANSPEPTIDASE, PUTATIVE-RELATED"/>
    <property type="match status" value="1"/>
</dbReference>
<keyword evidence="7" id="KW-0328">Glycosyltransferase</keyword>
<gene>
    <name evidence="21" type="ORF">A2725_02510</name>
</gene>
<keyword evidence="12 18" id="KW-0472">Membrane</keyword>
<comment type="caution">
    <text evidence="21">The sequence shown here is derived from an EMBL/GenBank/DDBJ whole genome shotgun (WGS) entry which is preliminary data.</text>
</comment>
<dbReference type="Pfam" id="PF00905">
    <property type="entry name" value="Transpeptidase"/>
    <property type="match status" value="1"/>
</dbReference>
<evidence type="ECO:0000256" key="10">
    <source>
        <dbReference type="ARBA" id="ARBA00022960"/>
    </source>
</evidence>
<feature type="compositionally biased region" description="Basic and acidic residues" evidence="17">
    <location>
        <begin position="17"/>
        <end position="27"/>
    </location>
</feature>
<evidence type="ECO:0000256" key="14">
    <source>
        <dbReference type="ARBA" id="ARBA00023316"/>
    </source>
</evidence>
<comment type="similarity">
    <text evidence="2">In the C-terminal section; belongs to the transpeptidase family.</text>
</comment>
<comment type="catalytic activity">
    <reaction evidence="16">
        <text>[GlcNAc-(1-&gt;4)-Mur2Ac(oyl-L-Ala-gamma-D-Glu-L-Lys-D-Ala-D-Ala)](n)-di-trans,octa-cis-undecaprenyl diphosphate + beta-D-GlcNAc-(1-&gt;4)-Mur2Ac(oyl-L-Ala-gamma-D-Glu-L-Lys-D-Ala-D-Ala)-di-trans,octa-cis-undecaprenyl diphosphate = [GlcNAc-(1-&gt;4)-Mur2Ac(oyl-L-Ala-gamma-D-Glu-L-Lys-D-Ala-D-Ala)](n+1)-di-trans,octa-cis-undecaprenyl diphosphate + di-trans,octa-cis-undecaprenyl diphosphate + H(+)</text>
        <dbReference type="Rhea" id="RHEA:23708"/>
        <dbReference type="Rhea" id="RHEA-COMP:9602"/>
        <dbReference type="Rhea" id="RHEA-COMP:9603"/>
        <dbReference type="ChEBI" id="CHEBI:15378"/>
        <dbReference type="ChEBI" id="CHEBI:58405"/>
        <dbReference type="ChEBI" id="CHEBI:60033"/>
        <dbReference type="ChEBI" id="CHEBI:78435"/>
        <dbReference type="EC" id="2.4.99.28"/>
    </reaction>
</comment>
<comment type="subcellular location">
    <subcellularLocation>
        <location evidence="1">Cell membrane</location>
    </subcellularLocation>
</comment>
<dbReference type="SUPFAM" id="SSF56601">
    <property type="entry name" value="beta-lactamase/transpeptidase-like"/>
    <property type="match status" value="1"/>
</dbReference>
<keyword evidence="4" id="KW-1003">Cell membrane</keyword>
<dbReference type="InterPro" id="IPR012338">
    <property type="entry name" value="Beta-lactam/transpept-like"/>
</dbReference>
<dbReference type="GO" id="GO:0071555">
    <property type="term" value="P:cell wall organization"/>
    <property type="evidence" value="ECO:0007669"/>
    <property type="project" value="UniProtKB-KW"/>
</dbReference>
<evidence type="ECO:0000256" key="6">
    <source>
        <dbReference type="ARBA" id="ARBA00022670"/>
    </source>
</evidence>
<evidence type="ECO:0000256" key="9">
    <source>
        <dbReference type="ARBA" id="ARBA00022801"/>
    </source>
</evidence>
<evidence type="ECO:0000259" key="19">
    <source>
        <dbReference type="Pfam" id="PF00905"/>
    </source>
</evidence>
<evidence type="ECO:0000256" key="4">
    <source>
        <dbReference type="ARBA" id="ARBA00022475"/>
    </source>
</evidence>
<comment type="catalytic activity">
    <reaction evidence="15">
        <text>Preferential cleavage: (Ac)2-L-Lys-D-Ala-|-D-Ala. Also transpeptidation of peptidyl-alanyl moieties that are N-acyl substituents of D-alanine.</text>
        <dbReference type="EC" id="3.4.16.4"/>
    </reaction>
</comment>
<keyword evidence="18" id="KW-0812">Transmembrane</keyword>
<dbReference type="NCBIfam" id="TIGR02074">
    <property type="entry name" value="PBP_1a_fam"/>
    <property type="match status" value="1"/>
</dbReference>
<dbReference type="Pfam" id="PF00912">
    <property type="entry name" value="Transgly"/>
    <property type="match status" value="1"/>
</dbReference>
<dbReference type="GO" id="GO:0009252">
    <property type="term" value="P:peptidoglycan biosynthetic process"/>
    <property type="evidence" value="ECO:0007669"/>
    <property type="project" value="UniProtKB-KW"/>
</dbReference>
<dbReference type="GO" id="GO:0008658">
    <property type="term" value="F:penicillin binding"/>
    <property type="evidence" value="ECO:0007669"/>
    <property type="project" value="InterPro"/>
</dbReference>
<dbReference type="FunFam" id="1.10.3810.10:FF:000001">
    <property type="entry name" value="Penicillin-binding protein 1A"/>
    <property type="match status" value="1"/>
</dbReference>
<dbReference type="Pfam" id="PF17957">
    <property type="entry name" value="Big_7"/>
    <property type="match status" value="1"/>
</dbReference>
<accession>A0A1F6LKM8</accession>
<dbReference type="InterPro" id="IPR023346">
    <property type="entry name" value="Lysozyme-like_dom_sf"/>
</dbReference>
<dbReference type="InterPro" id="IPR013783">
    <property type="entry name" value="Ig-like_fold"/>
</dbReference>
<dbReference type="GO" id="GO:0005886">
    <property type="term" value="C:plasma membrane"/>
    <property type="evidence" value="ECO:0007669"/>
    <property type="project" value="UniProtKB-SubCell"/>
</dbReference>
<evidence type="ECO:0000256" key="1">
    <source>
        <dbReference type="ARBA" id="ARBA00004236"/>
    </source>
</evidence>
<feature type="compositionally biased region" description="Basic residues" evidence="17">
    <location>
        <begin position="28"/>
        <end position="38"/>
    </location>
</feature>
<dbReference type="GO" id="GO:0006508">
    <property type="term" value="P:proteolysis"/>
    <property type="evidence" value="ECO:0007669"/>
    <property type="project" value="UniProtKB-KW"/>
</dbReference>
<evidence type="ECO:0000256" key="7">
    <source>
        <dbReference type="ARBA" id="ARBA00022676"/>
    </source>
</evidence>
<dbReference type="InterPro" id="IPR001460">
    <property type="entry name" value="PCN-bd_Tpept"/>
</dbReference>
<keyword evidence="8" id="KW-0808">Transferase</keyword>
<evidence type="ECO:0000313" key="22">
    <source>
        <dbReference type="Proteomes" id="UP000177067"/>
    </source>
</evidence>
<feature type="domain" description="Penicillin-binding protein transpeptidase" evidence="19">
    <location>
        <begin position="400"/>
        <end position="679"/>
    </location>
</feature>
<dbReference type="InterPro" id="IPR001264">
    <property type="entry name" value="Glyco_trans_51"/>
</dbReference>
<dbReference type="Gene3D" id="2.60.40.10">
    <property type="entry name" value="Immunoglobulins"/>
    <property type="match status" value="1"/>
</dbReference>
<proteinExistence type="inferred from homology"/>
<comment type="similarity">
    <text evidence="3">In the N-terminal section; belongs to the glycosyltransferase 51 family.</text>
</comment>
<evidence type="ECO:0000256" key="11">
    <source>
        <dbReference type="ARBA" id="ARBA00022984"/>
    </source>
</evidence>
<keyword evidence="10" id="KW-0133">Cell shape</keyword>
<keyword evidence="11" id="KW-0573">Peptidoglycan synthesis</keyword>
<dbReference type="GO" id="GO:0009002">
    <property type="term" value="F:serine-type D-Ala-D-Ala carboxypeptidase activity"/>
    <property type="evidence" value="ECO:0007669"/>
    <property type="project" value="UniProtKB-EC"/>
</dbReference>
<evidence type="ECO:0000313" key="21">
    <source>
        <dbReference type="EMBL" id="OGH59864.1"/>
    </source>
</evidence>
<keyword evidence="6" id="KW-0645">Protease</keyword>
<dbReference type="Gene3D" id="1.10.3810.10">
    <property type="entry name" value="Biosynthetic peptidoglycan transglycosylase-like"/>
    <property type="match status" value="1"/>
</dbReference>
<evidence type="ECO:0000256" key="13">
    <source>
        <dbReference type="ARBA" id="ARBA00023268"/>
    </source>
</evidence>
<keyword evidence="18" id="KW-1133">Transmembrane helix</keyword>
<feature type="region of interest" description="Disordered" evidence="17">
    <location>
        <begin position="1"/>
        <end position="38"/>
    </location>
</feature>
<evidence type="ECO:0000256" key="2">
    <source>
        <dbReference type="ARBA" id="ARBA00007090"/>
    </source>
</evidence>
<evidence type="ECO:0000256" key="5">
    <source>
        <dbReference type="ARBA" id="ARBA00022645"/>
    </source>
</evidence>
<evidence type="ECO:0000256" key="16">
    <source>
        <dbReference type="ARBA" id="ARBA00049902"/>
    </source>
</evidence>
<dbReference type="Proteomes" id="UP000177067">
    <property type="component" value="Unassembled WGS sequence"/>
</dbReference>